<protein>
    <submittedName>
        <fullName evidence="6">HBS1 N-terminus</fullName>
    </submittedName>
</protein>
<reference evidence="7" key="1">
    <citation type="submission" date="2019-03" db="EMBL/GenBank/DDBJ databases">
        <title>Snf2 controls pulcherriminic acid biosynthesis and connects pigmentation and antifungal activity of the yeast Metschnikowia pulcherrima.</title>
        <authorList>
            <person name="Gore-Lloyd D."/>
            <person name="Sumann I."/>
            <person name="Brachmann A.O."/>
            <person name="Schneeberger K."/>
            <person name="Ortiz-Merino R.A."/>
            <person name="Moreno-Beltran M."/>
            <person name="Schlaefli M."/>
            <person name="Kirner P."/>
            <person name="Santos Kron A."/>
            <person name="Wolfe K.H."/>
            <person name="Piel J."/>
            <person name="Ahrens C.H."/>
            <person name="Henk D."/>
            <person name="Freimoser F.M."/>
        </authorList>
    </citation>
    <scope>NUCLEOTIDE SEQUENCE [LARGE SCALE GENOMIC DNA]</scope>
    <source>
        <strain evidence="7">APC 1.2</strain>
    </source>
</reference>
<dbReference type="Proteomes" id="UP000292447">
    <property type="component" value="Chromosome V"/>
</dbReference>
<dbReference type="AlphaFoldDB" id="A0A4P6XUY7"/>
<proteinExistence type="predicted"/>
<dbReference type="GO" id="GO:0006412">
    <property type="term" value="P:translation"/>
    <property type="evidence" value="ECO:0007669"/>
    <property type="project" value="UniProtKB-KW"/>
</dbReference>
<evidence type="ECO:0000256" key="4">
    <source>
        <dbReference type="ARBA" id="ARBA00022917"/>
    </source>
</evidence>
<sequence>MDEDFDNYSGEEEFNEDSLSNEEYDTLYAALPQVKAELASYNPQIEDIDIKEALYYNYFEIAAAIEELKSKFPKKKGMFYFFFS</sequence>
<evidence type="ECO:0000313" key="6">
    <source>
        <dbReference type="EMBL" id="QBM90038.1"/>
    </source>
</evidence>
<dbReference type="GO" id="GO:0016787">
    <property type="term" value="F:hydrolase activity"/>
    <property type="evidence" value="ECO:0007669"/>
    <property type="project" value="UniProtKB-KW"/>
</dbReference>
<name>A0A4P6XUY7_9ASCO</name>
<keyword evidence="4" id="KW-0648">Protein biosynthesis</keyword>
<evidence type="ECO:0000256" key="1">
    <source>
        <dbReference type="ARBA" id="ARBA00004496"/>
    </source>
</evidence>
<dbReference type="STRING" id="2163413.A0A4P6XUY7"/>
<dbReference type="Pfam" id="PF08938">
    <property type="entry name" value="HBS1_N"/>
    <property type="match status" value="1"/>
</dbReference>
<dbReference type="EMBL" id="CP034460">
    <property type="protein sequence ID" value="QBM90038.1"/>
    <property type="molecule type" value="Genomic_DNA"/>
</dbReference>
<keyword evidence="2" id="KW-0963">Cytoplasm</keyword>
<feature type="domain" description="HBS1-like protein N-terminal" evidence="5">
    <location>
        <begin position="3"/>
        <end position="76"/>
    </location>
</feature>
<evidence type="ECO:0000313" key="7">
    <source>
        <dbReference type="Proteomes" id="UP000292447"/>
    </source>
</evidence>
<evidence type="ECO:0000259" key="5">
    <source>
        <dbReference type="Pfam" id="PF08938"/>
    </source>
</evidence>
<comment type="subcellular location">
    <subcellularLocation>
        <location evidence="1">Cytoplasm</location>
    </subcellularLocation>
</comment>
<keyword evidence="7" id="KW-1185">Reference proteome</keyword>
<dbReference type="InterPro" id="IPR015033">
    <property type="entry name" value="HBS1-like_N"/>
</dbReference>
<accession>A0A4P6XUY7</accession>
<keyword evidence="3" id="KW-0378">Hydrolase</keyword>
<organism evidence="6 7">
    <name type="scientific">Metschnikowia aff. pulcherrima</name>
    <dbReference type="NCBI Taxonomy" id="2163413"/>
    <lineage>
        <taxon>Eukaryota</taxon>
        <taxon>Fungi</taxon>
        <taxon>Dikarya</taxon>
        <taxon>Ascomycota</taxon>
        <taxon>Saccharomycotina</taxon>
        <taxon>Pichiomycetes</taxon>
        <taxon>Metschnikowiaceae</taxon>
        <taxon>Metschnikowia</taxon>
    </lineage>
</organism>
<dbReference type="GO" id="GO:0005737">
    <property type="term" value="C:cytoplasm"/>
    <property type="evidence" value="ECO:0007669"/>
    <property type="project" value="UniProtKB-SubCell"/>
</dbReference>
<evidence type="ECO:0000256" key="2">
    <source>
        <dbReference type="ARBA" id="ARBA00022490"/>
    </source>
</evidence>
<evidence type="ECO:0000256" key="3">
    <source>
        <dbReference type="ARBA" id="ARBA00022801"/>
    </source>
</evidence>
<gene>
    <name evidence="6" type="primary">MPUL0E02770</name>
    <name evidence="6" type="ORF">METSCH_E02770</name>
</gene>